<dbReference type="Gene3D" id="2.60.260.40">
    <property type="entry name" value="q5lls5 like domains"/>
    <property type="match status" value="1"/>
</dbReference>
<sequence length="59" mass="6447">MSIPAPETKIVNSHRVACDGGEGALGHPRVWLQIPEDTGWVECPYCDARYVYGEDAKSA</sequence>
<protein>
    <submittedName>
        <fullName evidence="2">Zinc-finger domain-containing protein</fullName>
    </submittedName>
</protein>
<organism evidence="2 3">
    <name type="scientific">Salibaculum griseiflavum</name>
    <dbReference type="NCBI Taxonomy" id="1914409"/>
    <lineage>
        <taxon>Bacteria</taxon>
        <taxon>Pseudomonadati</taxon>
        <taxon>Pseudomonadota</taxon>
        <taxon>Alphaproteobacteria</taxon>
        <taxon>Rhodobacterales</taxon>
        <taxon>Roseobacteraceae</taxon>
        <taxon>Salibaculum</taxon>
    </lineage>
</organism>
<keyword evidence="3" id="KW-1185">Reference proteome</keyword>
<reference evidence="3" key="1">
    <citation type="submission" date="2018-05" db="EMBL/GenBank/DDBJ databases">
        <authorList>
            <person name="Du Z."/>
            <person name="Wang X."/>
        </authorList>
    </citation>
    <scope>NUCLEOTIDE SEQUENCE [LARGE SCALE GENOMIC DNA]</scope>
    <source>
        <strain evidence="3">WDS4C29</strain>
    </source>
</reference>
<gene>
    <name evidence="2" type="ORF">DFK10_01565</name>
</gene>
<dbReference type="RefSeq" id="WP_109385873.1">
    <property type="nucleotide sequence ID" value="NZ_QETF01000001.1"/>
</dbReference>
<accession>A0A2V1PCL1</accession>
<keyword evidence="2" id="KW-0862">Zinc</keyword>
<dbReference type="InterPro" id="IPR019401">
    <property type="entry name" value="Znf_CHCC"/>
</dbReference>
<evidence type="ECO:0000313" key="2">
    <source>
        <dbReference type="EMBL" id="PWG18632.1"/>
    </source>
</evidence>
<feature type="domain" description="Zinc finger CHCC-type" evidence="1">
    <location>
        <begin position="14"/>
        <end position="50"/>
    </location>
</feature>
<evidence type="ECO:0000259" key="1">
    <source>
        <dbReference type="Pfam" id="PF10276"/>
    </source>
</evidence>
<keyword evidence="2" id="KW-0479">Metal-binding</keyword>
<proteinExistence type="predicted"/>
<dbReference type="OrthoDB" id="7391570at2"/>
<dbReference type="GO" id="GO:0008270">
    <property type="term" value="F:zinc ion binding"/>
    <property type="evidence" value="ECO:0007669"/>
    <property type="project" value="UniProtKB-KW"/>
</dbReference>
<evidence type="ECO:0000313" key="3">
    <source>
        <dbReference type="Proteomes" id="UP000245293"/>
    </source>
</evidence>
<dbReference type="Proteomes" id="UP000245293">
    <property type="component" value="Unassembled WGS sequence"/>
</dbReference>
<comment type="caution">
    <text evidence="2">The sequence shown here is derived from an EMBL/GenBank/DDBJ whole genome shotgun (WGS) entry which is preliminary data.</text>
</comment>
<keyword evidence="2" id="KW-0863">Zinc-finger</keyword>
<dbReference type="AlphaFoldDB" id="A0A2V1PCL1"/>
<name>A0A2V1PCL1_9RHOB</name>
<dbReference type="Pfam" id="PF10276">
    <property type="entry name" value="zf-CHCC"/>
    <property type="match status" value="1"/>
</dbReference>
<dbReference type="EMBL" id="QETF01000001">
    <property type="protein sequence ID" value="PWG18632.1"/>
    <property type="molecule type" value="Genomic_DNA"/>
</dbReference>